<evidence type="ECO:0000313" key="3">
    <source>
        <dbReference type="Proteomes" id="UP000287972"/>
    </source>
</evidence>
<proteinExistence type="predicted"/>
<feature type="chain" id="PRO_5019298198" evidence="1">
    <location>
        <begin position="21"/>
        <end position="130"/>
    </location>
</feature>
<feature type="signal peptide" evidence="1">
    <location>
        <begin position="1"/>
        <end position="20"/>
    </location>
</feature>
<name>A0A428RQI3_9HYPO</name>
<protein>
    <submittedName>
        <fullName evidence="2">Uncharacterized protein</fullName>
    </submittedName>
</protein>
<evidence type="ECO:0000256" key="1">
    <source>
        <dbReference type="SAM" id="SignalP"/>
    </source>
</evidence>
<comment type="caution">
    <text evidence="2">The sequence shown here is derived from an EMBL/GenBank/DDBJ whole genome shotgun (WGS) entry which is preliminary data.</text>
</comment>
<dbReference type="Proteomes" id="UP000287972">
    <property type="component" value="Unassembled WGS sequence"/>
</dbReference>
<keyword evidence="1" id="KW-0732">Signal</keyword>
<gene>
    <name evidence="2" type="ORF">CEP51_007104</name>
</gene>
<organism evidence="2 3">
    <name type="scientific">Fusarium floridanum</name>
    <dbReference type="NCBI Taxonomy" id="1325733"/>
    <lineage>
        <taxon>Eukaryota</taxon>
        <taxon>Fungi</taxon>
        <taxon>Dikarya</taxon>
        <taxon>Ascomycota</taxon>
        <taxon>Pezizomycotina</taxon>
        <taxon>Sordariomycetes</taxon>
        <taxon>Hypocreomycetidae</taxon>
        <taxon>Hypocreales</taxon>
        <taxon>Nectriaceae</taxon>
        <taxon>Fusarium</taxon>
        <taxon>Fusarium solani species complex</taxon>
    </lineage>
</organism>
<dbReference type="AlphaFoldDB" id="A0A428RQI3"/>
<evidence type="ECO:0000313" key="2">
    <source>
        <dbReference type="EMBL" id="RSL79783.1"/>
    </source>
</evidence>
<keyword evidence="3" id="KW-1185">Reference proteome</keyword>
<accession>A0A428RQI3</accession>
<reference evidence="2 3" key="1">
    <citation type="submission" date="2017-06" db="EMBL/GenBank/DDBJ databases">
        <title>Comparative genomic analysis of Ambrosia Fusariam Clade fungi.</title>
        <authorList>
            <person name="Stajich J.E."/>
            <person name="Carrillo J."/>
            <person name="Kijimoto T."/>
            <person name="Eskalen A."/>
            <person name="O'Donnell K."/>
            <person name="Kasson M."/>
        </authorList>
    </citation>
    <scope>NUCLEOTIDE SEQUENCE [LARGE SCALE GENOMIC DNA]</scope>
    <source>
        <strain evidence="2 3">NRRL62606</strain>
    </source>
</reference>
<sequence length="130" mass="13417">MKFSIIPVAILVQALQMATASPMAKGNGLVRAVKRQTGQGSDEITCPDPRDPIVAVCSDSSTGDSDRQSLCPGGFGGITLNSENITASQSCSWDVSDRRNPGDPESFTIINFSLSSASLGINFACGSGGC</sequence>
<dbReference type="EMBL" id="NKCL01000164">
    <property type="protein sequence ID" value="RSL79783.1"/>
    <property type="molecule type" value="Genomic_DNA"/>
</dbReference>